<dbReference type="InterPro" id="IPR029063">
    <property type="entry name" value="SAM-dependent_MTases_sf"/>
</dbReference>
<dbReference type="PRINTS" id="PR00105">
    <property type="entry name" value="C5METTRFRASE"/>
</dbReference>
<comment type="similarity">
    <text evidence="6 7">Belongs to the class I-like SAM-binding methyltransferase superfamily. C5-methyltransferase family.</text>
</comment>
<evidence type="ECO:0000256" key="1">
    <source>
        <dbReference type="ARBA" id="ARBA00011975"/>
    </source>
</evidence>
<keyword evidence="9" id="KW-1185">Reference proteome</keyword>
<dbReference type="AlphaFoldDB" id="B7KFJ1"/>
<evidence type="ECO:0000256" key="4">
    <source>
        <dbReference type="ARBA" id="ARBA00022691"/>
    </source>
</evidence>
<dbReference type="STRING" id="65393.PCC7424_4962"/>
<evidence type="ECO:0000256" key="5">
    <source>
        <dbReference type="ARBA" id="ARBA00022747"/>
    </source>
</evidence>
<evidence type="ECO:0000256" key="6">
    <source>
        <dbReference type="PROSITE-ProRule" id="PRU01016"/>
    </source>
</evidence>
<name>B7KFJ1_GLOC7</name>
<dbReference type="NCBIfam" id="TIGR00675">
    <property type="entry name" value="dcm"/>
    <property type="match status" value="1"/>
</dbReference>
<dbReference type="Pfam" id="PF00145">
    <property type="entry name" value="DNA_methylase"/>
    <property type="match status" value="1"/>
</dbReference>
<dbReference type="SUPFAM" id="SSF53335">
    <property type="entry name" value="S-adenosyl-L-methionine-dependent methyltransferases"/>
    <property type="match status" value="1"/>
</dbReference>
<dbReference type="EMBL" id="CP001291">
    <property type="protein sequence ID" value="ACK73316.1"/>
    <property type="molecule type" value="Genomic_DNA"/>
</dbReference>
<protein>
    <recommendedName>
        <fullName evidence="1">DNA (cytosine-5-)-methyltransferase</fullName>
        <ecNumber evidence="1">2.1.1.37</ecNumber>
    </recommendedName>
</protein>
<dbReference type="Gene3D" id="3.90.120.10">
    <property type="entry name" value="DNA Methylase, subunit A, domain 2"/>
    <property type="match status" value="1"/>
</dbReference>
<evidence type="ECO:0000256" key="7">
    <source>
        <dbReference type="RuleBase" id="RU000416"/>
    </source>
</evidence>
<dbReference type="PROSITE" id="PS51679">
    <property type="entry name" value="SAM_MT_C5"/>
    <property type="match status" value="1"/>
</dbReference>
<keyword evidence="3 6" id="KW-0808">Transferase</keyword>
<evidence type="ECO:0000256" key="2">
    <source>
        <dbReference type="ARBA" id="ARBA00022603"/>
    </source>
</evidence>
<dbReference type="Proteomes" id="UP000002384">
    <property type="component" value="Chromosome"/>
</dbReference>
<dbReference type="EC" id="2.1.1.37" evidence="1"/>
<evidence type="ECO:0000256" key="3">
    <source>
        <dbReference type="ARBA" id="ARBA00022679"/>
    </source>
</evidence>
<accession>B7KFJ1</accession>
<feature type="active site" evidence="6">
    <location>
        <position position="98"/>
    </location>
</feature>
<proteinExistence type="inferred from homology"/>
<keyword evidence="5" id="KW-0680">Restriction system</keyword>
<dbReference type="HOGENOM" id="CLU_006958_2_1_3"/>
<keyword evidence="4 6" id="KW-0949">S-adenosyl-L-methionine</keyword>
<evidence type="ECO:0000313" key="8">
    <source>
        <dbReference type="EMBL" id="ACK73316.1"/>
    </source>
</evidence>
<dbReference type="GO" id="GO:0009307">
    <property type="term" value="P:DNA restriction-modification system"/>
    <property type="evidence" value="ECO:0007669"/>
    <property type="project" value="UniProtKB-KW"/>
</dbReference>
<dbReference type="InterPro" id="IPR050390">
    <property type="entry name" value="C5-Methyltransferase"/>
</dbReference>
<sequence length="342" mass="39041">MSQKILSIIQPSRYTYKINELLKPKIRPELPLVVDLFAGCGGLSLGFEAQGFLTIGFDMNHDACQSYCHNLEGNCLEIILTPETLLPDCRVIIGSPPCQPFSVSGKQKGLADIRDGFPIFLSAVERYKPELWIIENVRGLFYRNKWYLEEIITQFRNLDYLVEVKLLNASWYETPQNRERVFIIGHRGKFTFPCRLSNSITAGEALGDLAISIPPGAKFLTESMNQYVAKYEKASKCKQPRDLYLDKPSRTVTCRNLAGATGDMLRLKLPDGRRRRLIPREGARLQSFPDWFTFLGSEQSVFNQIGNAVPPMLAYYLAQSSIKYLESKFRYSQKEIQELNKN</sequence>
<dbReference type="eggNOG" id="COG0270">
    <property type="taxonomic scope" value="Bacteria"/>
</dbReference>
<gene>
    <name evidence="8" type="ordered locus">PCC7424_4962</name>
</gene>
<dbReference type="GO" id="GO:0032259">
    <property type="term" value="P:methylation"/>
    <property type="evidence" value="ECO:0007669"/>
    <property type="project" value="UniProtKB-KW"/>
</dbReference>
<reference evidence="9" key="1">
    <citation type="journal article" date="2011" name="MBio">
        <title>Novel metabolic attributes of the genus Cyanothece, comprising a group of unicellular nitrogen-fixing Cyanobacteria.</title>
        <authorList>
            <person name="Bandyopadhyay A."/>
            <person name="Elvitigala T."/>
            <person name="Welsh E."/>
            <person name="Stockel J."/>
            <person name="Liberton M."/>
            <person name="Min H."/>
            <person name="Sherman L.A."/>
            <person name="Pakrasi H.B."/>
        </authorList>
    </citation>
    <scope>NUCLEOTIDE SEQUENCE [LARGE SCALE GENOMIC DNA]</scope>
    <source>
        <strain evidence="9">PCC 7424</strain>
    </source>
</reference>
<dbReference type="Gene3D" id="3.40.50.150">
    <property type="entry name" value="Vaccinia Virus protein VP39"/>
    <property type="match status" value="1"/>
</dbReference>
<dbReference type="GO" id="GO:0003886">
    <property type="term" value="F:DNA (cytosine-5-)-methyltransferase activity"/>
    <property type="evidence" value="ECO:0007669"/>
    <property type="project" value="UniProtKB-EC"/>
</dbReference>
<dbReference type="OrthoDB" id="9813719at2"/>
<evidence type="ECO:0000313" key="9">
    <source>
        <dbReference type="Proteomes" id="UP000002384"/>
    </source>
</evidence>
<dbReference type="InterPro" id="IPR001525">
    <property type="entry name" value="C5_MeTfrase"/>
</dbReference>
<dbReference type="PANTHER" id="PTHR10629:SF52">
    <property type="entry name" value="DNA (CYTOSINE-5)-METHYLTRANSFERASE 1"/>
    <property type="match status" value="1"/>
</dbReference>
<keyword evidence="2 6" id="KW-0489">Methyltransferase</keyword>
<dbReference type="PANTHER" id="PTHR10629">
    <property type="entry name" value="CYTOSINE-SPECIFIC METHYLTRANSFERASE"/>
    <property type="match status" value="1"/>
</dbReference>
<dbReference type="KEGG" id="cyc:PCC7424_4962"/>
<dbReference type="REBASE" id="19523">
    <property type="entry name" value="M.Csp7424ORF4962P"/>
</dbReference>
<organism evidence="8 9">
    <name type="scientific">Gloeothece citriformis (strain PCC 7424)</name>
    <name type="common">Cyanothece sp. (strain PCC 7424)</name>
    <dbReference type="NCBI Taxonomy" id="65393"/>
    <lineage>
        <taxon>Bacteria</taxon>
        <taxon>Bacillati</taxon>
        <taxon>Cyanobacteriota</taxon>
        <taxon>Cyanophyceae</taxon>
        <taxon>Oscillatoriophycideae</taxon>
        <taxon>Chroococcales</taxon>
        <taxon>Aphanothecaceae</taxon>
        <taxon>Gloeothece</taxon>
        <taxon>Gloeothece citriformis</taxon>
    </lineage>
</organism>